<dbReference type="AlphaFoldDB" id="N9RHE4"/>
<accession>N9RHE4</accession>
<organism evidence="1 2">
    <name type="scientific">Acinetobacter higginsii</name>
    <dbReference type="NCBI Taxonomy" id="70347"/>
    <lineage>
        <taxon>Bacteria</taxon>
        <taxon>Pseudomonadati</taxon>
        <taxon>Pseudomonadota</taxon>
        <taxon>Gammaproteobacteria</taxon>
        <taxon>Moraxellales</taxon>
        <taxon>Moraxellaceae</taxon>
        <taxon>Acinetobacter</taxon>
    </lineage>
</organism>
<dbReference type="EMBL" id="APRN01000036">
    <property type="protein sequence ID" value="ENX57404.1"/>
    <property type="molecule type" value="Genomic_DNA"/>
</dbReference>
<dbReference type="PATRIC" id="fig|1217700.3.peg.1732"/>
<evidence type="ECO:0000313" key="1">
    <source>
        <dbReference type="EMBL" id="ENX57404.1"/>
    </source>
</evidence>
<feature type="non-terminal residue" evidence="1">
    <location>
        <position position="1"/>
    </location>
</feature>
<keyword evidence="2" id="KW-1185">Reference proteome</keyword>
<comment type="caution">
    <text evidence="1">The sequence shown here is derived from an EMBL/GenBank/DDBJ whole genome shotgun (WGS) entry which is preliminary data.</text>
</comment>
<proteinExistence type="predicted"/>
<reference evidence="1 2" key="1">
    <citation type="submission" date="2013-02" db="EMBL/GenBank/DDBJ databases">
        <title>The Genome Sequence of Acinetobacter sp. CIP 70.18.</title>
        <authorList>
            <consortium name="The Broad Institute Genome Sequencing Platform"/>
            <consortium name="The Broad Institute Genome Sequencing Center for Infectious Disease"/>
            <person name="Cerqueira G."/>
            <person name="Feldgarden M."/>
            <person name="Courvalin P."/>
            <person name="Perichon B."/>
            <person name="Grillot-Courvalin C."/>
            <person name="Clermont D."/>
            <person name="Rocha E."/>
            <person name="Yoon E.-J."/>
            <person name="Nemec A."/>
            <person name="Walker B."/>
            <person name="Young S.K."/>
            <person name="Zeng Q."/>
            <person name="Gargeya S."/>
            <person name="Fitzgerald M."/>
            <person name="Haas B."/>
            <person name="Abouelleil A."/>
            <person name="Alvarado L."/>
            <person name="Arachchi H.M."/>
            <person name="Berlin A.M."/>
            <person name="Chapman S.B."/>
            <person name="Dewar J."/>
            <person name="Goldberg J."/>
            <person name="Griggs A."/>
            <person name="Gujja S."/>
            <person name="Hansen M."/>
            <person name="Howarth C."/>
            <person name="Imamovic A."/>
            <person name="Larimer J."/>
            <person name="McCowan C."/>
            <person name="Murphy C."/>
            <person name="Neiman D."/>
            <person name="Pearson M."/>
            <person name="Priest M."/>
            <person name="Roberts A."/>
            <person name="Saif S."/>
            <person name="Shea T."/>
            <person name="Sisk P."/>
            <person name="Sykes S."/>
            <person name="Wortman J."/>
            <person name="Nusbaum C."/>
            <person name="Birren B."/>
        </authorList>
    </citation>
    <scope>NUCLEOTIDE SEQUENCE [LARGE SCALE GENOMIC DNA]</scope>
    <source>
        <strain evidence="1 2">CIP 70.18</strain>
    </source>
</reference>
<evidence type="ECO:0000313" key="2">
    <source>
        <dbReference type="Proteomes" id="UP000013084"/>
    </source>
</evidence>
<dbReference type="HOGENOM" id="CLU_3054626_0_0_6"/>
<protein>
    <submittedName>
        <fullName evidence="1">Uncharacterized protein</fullName>
    </submittedName>
</protein>
<sequence length="53" mass="6026">PSHLDLPKEEKLKAFQVTVDHINRRLDALLALDTTHMSRPDLIAAINQISHIE</sequence>
<dbReference type="Proteomes" id="UP000013084">
    <property type="component" value="Unassembled WGS sequence"/>
</dbReference>
<name>N9RHE4_9GAMM</name>
<gene>
    <name evidence="1" type="ORF">F902_01801</name>
</gene>